<dbReference type="Proteomes" id="UP000696573">
    <property type="component" value="Unassembled WGS sequence"/>
</dbReference>
<dbReference type="AlphaFoldDB" id="A0A9N9V3M4"/>
<comment type="caution">
    <text evidence="1">The sequence shown here is derived from an EMBL/GenBank/DDBJ whole genome shotgun (WGS) entry which is preliminary data.</text>
</comment>
<sequence length="147" mass="17084">MDSQATFIPCPVSYSMKLNINDETRVAKKAYGFVAIMQTKTLQQNKQVQRYERWPLRISHSCSVNETRYWNAGFPLHTTSYMVYAIFLRTSLIVYSSMDIMSSRESYEWLNHTLGVYEPIEQKFGTMPHPFFTLGTAFPAWLPSSKC</sequence>
<name>A0A9N9V3M4_9HYPO</name>
<organism evidence="1 2">
    <name type="scientific">Clonostachys rhizophaga</name>
    <dbReference type="NCBI Taxonomy" id="160324"/>
    <lineage>
        <taxon>Eukaryota</taxon>
        <taxon>Fungi</taxon>
        <taxon>Dikarya</taxon>
        <taxon>Ascomycota</taxon>
        <taxon>Pezizomycotina</taxon>
        <taxon>Sordariomycetes</taxon>
        <taxon>Hypocreomycetidae</taxon>
        <taxon>Hypocreales</taxon>
        <taxon>Bionectriaceae</taxon>
        <taxon>Clonostachys</taxon>
    </lineage>
</organism>
<evidence type="ECO:0000313" key="1">
    <source>
        <dbReference type="EMBL" id="CAH0014679.1"/>
    </source>
</evidence>
<dbReference type="EMBL" id="CABFNQ020000436">
    <property type="protein sequence ID" value="CAH0014679.1"/>
    <property type="molecule type" value="Genomic_DNA"/>
</dbReference>
<gene>
    <name evidence="1" type="ORF">CRHIZ90672A_00011683</name>
</gene>
<keyword evidence="2" id="KW-1185">Reference proteome</keyword>
<reference evidence="1" key="1">
    <citation type="submission" date="2021-10" db="EMBL/GenBank/DDBJ databases">
        <authorList>
            <person name="Piombo E."/>
        </authorList>
    </citation>
    <scope>NUCLEOTIDE SEQUENCE</scope>
</reference>
<protein>
    <submittedName>
        <fullName evidence="1">Uncharacterized protein</fullName>
    </submittedName>
</protein>
<accession>A0A9N9V3M4</accession>
<proteinExistence type="predicted"/>
<evidence type="ECO:0000313" key="2">
    <source>
        <dbReference type="Proteomes" id="UP000696573"/>
    </source>
</evidence>